<keyword evidence="2" id="KW-1185">Reference proteome</keyword>
<reference evidence="1 2" key="1">
    <citation type="journal article" date="2019" name="Nat. Ecol. Evol.">
        <title>Megaphylogeny resolves global patterns of mushroom evolution.</title>
        <authorList>
            <person name="Varga T."/>
            <person name="Krizsan K."/>
            <person name="Foldi C."/>
            <person name="Dima B."/>
            <person name="Sanchez-Garcia M."/>
            <person name="Sanchez-Ramirez S."/>
            <person name="Szollosi G.J."/>
            <person name="Szarkandi J.G."/>
            <person name="Papp V."/>
            <person name="Albert L."/>
            <person name="Andreopoulos W."/>
            <person name="Angelini C."/>
            <person name="Antonin V."/>
            <person name="Barry K.W."/>
            <person name="Bougher N.L."/>
            <person name="Buchanan P."/>
            <person name="Buyck B."/>
            <person name="Bense V."/>
            <person name="Catcheside P."/>
            <person name="Chovatia M."/>
            <person name="Cooper J."/>
            <person name="Damon W."/>
            <person name="Desjardin D."/>
            <person name="Finy P."/>
            <person name="Geml J."/>
            <person name="Haridas S."/>
            <person name="Hughes K."/>
            <person name="Justo A."/>
            <person name="Karasinski D."/>
            <person name="Kautmanova I."/>
            <person name="Kiss B."/>
            <person name="Kocsube S."/>
            <person name="Kotiranta H."/>
            <person name="LaButti K.M."/>
            <person name="Lechner B.E."/>
            <person name="Liimatainen K."/>
            <person name="Lipzen A."/>
            <person name="Lukacs Z."/>
            <person name="Mihaltcheva S."/>
            <person name="Morgado L.N."/>
            <person name="Niskanen T."/>
            <person name="Noordeloos M.E."/>
            <person name="Ohm R.A."/>
            <person name="Ortiz-Santana B."/>
            <person name="Ovrebo C."/>
            <person name="Racz N."/>
            <person name="Riley R."/>
            <person name="Savchenko A."/>
            <person name="Shiryaev A."/>
            <person name="Soop K."/>
            <person name="Spirin V."/>
            <person name="Szebenyi C."/>
            <person name="Tomsovsky M."/>
            <person name="Tulloss R.E."/>
            <person name="Uehling J."/>
            <person name="Grigoriev I.V."/>
            <person name="Vagvolgyi C."/>
            <person name="Papp T."/>
            <person name="Martin F.M."/>
            <person name="Miettinen O."/>
            <person name="Hibbett D.S."/>
            <person name="Nagy L.G."/>
        </authorList>
    </citation>
    <scope>NUCLEOTIDE SEQUENCE [LARGE SCALE GENOMIC DNA]</scope>
    <source>
        <strain evidence="1 2">NL-1719</strain>
    </source>
</reference>
<dbReference type="Proteomes" id="UP000308600">
    <property type="component" value="Unassembled WGS sequence"/>
</dbReference>
<sequence length="552" mass="61984">MSTGNQHQEELRQKIDAEILQLRLRIAALSAARNTLAPIACLPADILASIFHEARRNTNYLLRGDTLQSLKASWVCRDWRHVALDHATLWTDISVPSLLKGVPELLSRSKQALLSVSLDKIPSQDISPLIPLVLRQLPRIRLLELRRARSLDDGTDDIIRLGPLWDLPAPALVALRLRGVELPENVFNALPLPSLQQLVLENCVTPWSLAIFSNLRTFSISRPHLKLPPATLLEILQQTPNLIELKLESALDEPAMVIGDESSPRIPLSCLRTLQVLEEDPNTITQILRHTSLSRISRLDASLQYWTPGGHPAEIIEELYRLFGKSRPIHTFHLFKDNSSCSLEAFTTSATNATIKFIELRLEHDGRPEPDIYSLSSDLLDFRLLGALDMRGDCEIISPDIWRTMFGSLPHLRTVVAYESMAESFCRVLDEEGRTLKSGCPYILPPAVPSSNEPEARAKYLEACAQVKEFLSTTNILFPALRELMLIYSMRFNDLDTGEGQGFPFNMTIRRFGGIGLTRFQYSDLPGSFPDPTPLQEGGIIDEVHLISDYDL</sequence>
<dbReference type="EMBL" id="ML209300">
    <property type="protein sequence ID" value="TFK58559.1"/>
    <property type="molecule type" value="Genomic_DNA"/>
</dbReference>
<protein>
    <submittedName>
        <fullName evidence="1">Uncharacterized protein</fullName>
    </submittedName>
</protein>
<name>A0ACD2ZZJ2_9AGAR</name>
<gene>
    <name evidence="1" type="ORF">BDN72DRAFT_966321</name>
</gene>
<proteinExistence type="predicted"/>
<accession>A0ACD2ZZJ2</accession>
<evidence type="ECO:0000313" key="1">
    <source>
        <dbReference type="EMBL" id="TFK58559.1"/>
    </source>
</evidence>
<evidence type="ECO:0000313" key="2">
    <source>
        <dbReference type="Proteomes" id="UP000308600"/>
    </source>
</evidence>
<organism evidence="1 2">
    <name type="scientific">Pluteus cervinus</name>
    <dbReference type="NCBI Taxonomy" id="181527"/>
    <lineage>
        <taxon>Eukaryota</taxon>
        <taxon>Fungi</taxon>
        <taxon>Dikarya</taxon>
        <taxon>Basidiomycota</taxon>
        <taxon>Agaricomycotina</taxon>
        <taxon>Agaricomycetes</taxon>
        <taxon>Agaricomycetidae</taxon>
        <taxon>Agaricales</taxon>
        <taxon>Pluteineae</taxon>
        <taxon>Pluteaceae</taxon>
        <taxon>Pluteus</taxon>
    </lineage>
</organism>